<dbReference type="Proteomes" id="UP000326344">
    <property type="component" value="Unassembled WGS sequence"/>
</dbReference>
<dbReference type="GO" id="GO:0043565">
    <property type="term" value="F:sequence-specific DNA binding"/>
    <property type="evidence" value="ECO:0007669"/>
    <property type="project" value="InterPro"/>
</dbReference>
<dbReference type="SMART" id="SM00342">
    <property type="entry name" value="HTH_ARAC"/>
    <property type="match status" value="1"/>
</dbReference>
<comment type="caution">
    <text evidence="2">The sequence shown here is derived from an EMBL/GenBank/DDBJ whole genome shotgun (WGS) entry which is preliminary data.</text>
</comment>
<dbReference type="Gene3D" id="1.10.10.60">
    <property type="entry name" value="Homeodomain-like"/>
    <property type="match status" value="1"/>
</dbReference>
<dbReference type="GO" id="GO:0003700">
    <property type="term" value="F:DNA-binding transcription factor activity"/>
    <property type="evidence" value="ECO:0007669"/>
    <property type="project" value="InterPro"/>
</dbReference>
<reference evidence="2 3" key="1">
    <citation type="submission" date="2019-09" db="EMBL/GenBank/DDBJ databases">
        <title>Genome Sequence of Larkinella sp MA1.</title>
        <authorList>
            <person name="Srinivasan S."/>
        </authorList>
    </citation>
    <scope>NUCLEOTIDE SEQUENCE [LARGE SCALE GENOMIC DNA]</scope>
    <source>
        <strain evidence="2 3">MA1</strain>
    </source>
</reference>
<dbReference type="PROSITE" id="PS01124">
    <property type="entry name" value="HTH_ARAC_FAMILY_2"/>
    <property type="match status" value="1"/>
</dbReference>
<evidence type="ECO:0000313" key="2">
    <source>
        <dbReference type="EMBL" id="KAA9341130.1"/>
    </source>
</evidence>
<name>A0A5N1J8I5_9BACT</name>
<sequence length="200" mass="22912">MEDVQTIAIQGLKGSGRQEILQHKLAKIGFQIKTSRGNWLTLSGLSQINAHYLLDEALHALNMTRLDEASQIIFCGTQSWIELELDKLIQQPIAWNELKFCSTELGSSANQLEALFLSVEGVSFERYLILQRIDKVKEFLVYTDWPFPFLAERMGYESVQQMAGHLITETGLPVTHFRSLHQSRKRLKQEIKALRAQPTR</sequence>
<dbReference type="InterPro" id="IPR018060">
    <property type="entry name" value="HTH_AraC"/>
</dbReference>
<dbReference type="RefSeq" id="WP_150881538.1">
    <property type="nucleotide sequence ID" value="NZ_VTWS01000013.1"/>
</dbReference>
<dbReference type="Pfam" id="PF12833">
    <property type="entry name" value="HTH_18"/>
    <property type="match status" value="1"/>
</dbReference>
<dbReference type="EMBL" id="VTWS01000013">
    <property type="protein sequence ID" value="KAA9341130.1"/>
    <property type="molecule type" value="Genomic_DNA"/>
</dbReference>
<evidence type="ECO:0000313" key="3">
    <source>
        <dbReference type="Proteomes" id="UP000326344"/>
    </source>
</evidence>
<proteinExistence type="predicted"/>
<accession>A0A5N1J8I5</accession>
<dbReference type="AlphaFoldDB" id="A0A5N1J8I5"/>
<protein>
    <submittedName>
        <fullName evidence="2">AraC family transcriptional regulator</fullName>
    </submittedName>
</protein>
<feature type="domain" description="HTH araC/xylS-type" evidence="1">
    <location>
        <begin position="79"/>
        <end position="180"/>
    </location>
</feature>
<keyword evidence="3" id="KW-1185">Reference proteome</keyword>
<organism evidence="2 3">
    <name type="scientific">Larkinella humicola</name>
    <dbReference type="NCBI Taxonomy" id="2607654"/>
    <lineage>
        <taxon>Bacteria</taxon>
        <taxon>Pseudomonadati</taxon>
        <taxon>Bacteroidota</taxon>
        <taxon>Cytophagia</taxon>
        <taxon>Cytophagales</taxon>
        <taxon>Spirosomataceae</taxon>
        <taxon>Larkinella</taxon>
    </lineage>
</organism>
<evidence type="ECO:0000259" key="1">
    <source>
        <dbReference type="PROSITE" id="PS01124"/>
    </source>
</evidence>
<gene>
    <name evidence="2" type="ORF">F0P93_30305</name>
</gene>